<dbReference type="EMBL" id="FNIR01000001">
    <property type="protein sequence ID" value="SDN61069.1"/>
    <property type="molecule type" value="Genomic_DNA"/>
</dbReference>
<feature type="domain" description="RNA polymerase sigma-70 region 2" evidence="6">
    <location>
        <begin position="41"/>
        <end position="108"/>
    </location>
</feature>
<sequence>MMRAMTAPPAVRPAPDDDVWGRAGELFAEWLDGRPAAVEDLVRLLTPVLWQVARGCRLPADDAADVVQHAWVALVRSAVSIAEPRAVGAWLVTTVRREALRRVATGGRTVGAGDDVLDRLADPAPPPEDVVVAGAEAHRLWQAVRTLGARCQELLRVVAFDRRPDYAALSERLGMPVGSIGPTRGRCLARLRAALGEVPA</sequence>
<dbReference type="InterPro" id="IPR039425">
    <property type="entry name" value="RNA_pol_sigma-70-like"/>
</dbReference>
<dbReference type="NCBIfam" id="TIGR02937">
    <property type="entry name" value="sigma70-ECF"/>
    <property type="match status" value="1"/>
</dbReference>
<keyword evidence="2" id="KW-0805">Transcription regulation</keyword>
<evidence type="ECO:0000256" key="3">
    <source>
        <dbReference type="ARBA" id="ARBA00023082"/>
    </source>
</evidence>
<keyword evidence="5" id="KW-0804">Transcription</keyword>
<dbReference type="Gene3D" id="1.10.1740.10">
    <property type="match status" value="1"/>
</dbReference>
<dbReference type="Pfam" id="PF04542">
    <property type="entry name" value="Sigma70_r2"/>
    <property type="match status" value="1"/>
</dbReference>
<comment type="similarity">
    <text evidence="1">Belongs to the sigma-70 factor family. ECF subfamily.</text>
</comment>
<dbReference type="GO" id="GO:0016987">
    <property type="term" value="F:sigma factor activity"/>
    <property type="evidence" value="ECO:0007669"/>
    <property type="project" value="UniProtKB-KW"/>
</dbReference>
<dbReference type="InterPro" id="IPR013324">
    <property type="entry name" value="RNA_pol_sigma_r3/r4-like"/>
</dbReference>
<dbReference type="Gene3D" id="1.10.10.10">
    <property type="entry name" value="Winged helix-like DNA-binding domain superfamily/Winged helix DNA-binding domain"/>
    <property type="match status" value="1"/>
</dbReference>
<dbReference type="SUPFAM" id="SSF88946">
    <property type="entry name" value="Sigma2 domain of RNA polymerase sigma factors"/>
    <property type="match status" value="1"/>
</dbReference>
<accession>A0A1H0CT71</accession>
<protein>
    <submittedName>
        <fullName evidence="7">RNA polymerase sigma factor, sigma-70 family</fullName>
    </submittedName>
</protein>
<evidence type="ECO:0000259" key="6">
    <source>
        <dbReference type="Pfam" id="PF04542"/>
    </source>
</evidence>
<dbReference type="PANTHER" id="PTHR43133:SF8">
    <property type="entry name" value="RNA POLYMERASE SIGMA FACTOR HI_1459-RELATED"/>
    <property type="match status" value="1"/>
</dbReference>
<dbReference type="InterPro" id="IPR007627">
    <property type="entry name" value="RNA_pol_sigma70_r2"/>
</dbReference>
<evidence type="ECO:0000256" key="5">
    <source>
        <dbReference type="ARBA" id="ARBA00023163"/>
    </source>
</evidence>
<keyword evidence="8" id="KW-1185">Reference proteome</keyword>
<name>A0A1H0CT71_9ACTN</name>
<evidence type="ECO:0000256" key="4">
    <source>
        <dbReference type="ARBA" id="ARBA00023125"/>
    </source>
</evidence>
<dbReference type="InterPro" id="IPR014284">
    <property type="entry name" value="RNA_pol_sigma-70_dom"/>
</dbReference>
<dbReference type="GO" id="GO:0006352">
    <property type="term" value="P:DNA-templated transcription initiation"/>
    <property type="evidence" value="ECO:0007669"/>
    <property type="project" value="InterPro"/>
</dbReference>
<dbReference type="Proteomes" id="UP000199088">
    <property type="component" value="Unassembled WGS sequence"/>
</dbReference>
<dbReference type="InterPro" id="IPR013325">
    <property type="entry name" value="RNA_pol_sigma_r2"/>
</dbReference>
<organism evidence="7 8">
    <name type="scientific">Klenkia soli</name>
    <dbReference type="NCBI Taxonomy" id="1052260"/>
    <lineage>
        <taxon>Bacteria</taxon>
        <taxon>Bacillati</taxon>
        <taxon>Actinomycetota</taxon>
        <taxon>Actinomycetes</taxon>
        <taxon>Geodermatophilales</taxon>
        <taxon>Geodermatophilaceae</taxon>
        <taxon>Klenkia</taxon>
    </lineage>
</organism>
<evidence type="ECO:0000313" key="7">
    <source>
        <dbReference type="EMBL" id="SDN61069.1"/>
    </source>
</evidence>
<proteinExistence type="inferred from homology"/>
<evidence type="ECO:0000256" key="2">
    <source>
        <dbReference type="ARBA" id="ARBA00023015"/>
    </source>
</evidence>
<dbReference type="SUPFAM" id="SSF88659">
    <property type="entry name" value="Sigma3 and sigma4 domains of RNA polymerase sigma factors"/>
    <property type="match status" value="1"/>
</dbReference>
<evidence type="ECO:0000256" key="1">
    <source>
        <dbReference type="ARBA" id="ARBA00010641"/>
    </source>
</evidence>
<dbReference type="InterPro" id="IPR036388">
    <property type="entry name" value="WH-like_DNA-bd_sf"/>
</dbReference>
<evidence type="ECO:0000313" key="8">
    <source>
        <dbReference type="Proteomes" id="UP000199088"/>
    </source>
</evidence>
<dbReference type="AlphaFoldDB" id="A0A1H0CT71"/>
<reference evidence="8" key="1">
    <citation type="submission" date="2016-10" db="EMBL/GenBank/DDBJ databases">
        <authorList>
            <person name="Varghese N."/>
            <person name="Submissions S."/>
        </authorList>
    </citation>
    <scope>NUCLEOTIDE SEQUENCE [LARGE SCALE GENOMIC DNA]</scope>
    <source>
        <strain evidence="8">DSM 45843</strain>
    </source>
</reference>
<keyword evidence="3" id="KW-0731">Sigma factor</keyword>
<dbReference type="GO" id="GO:0003677">
    <property type="term" value="F:DNA binding"/>
    <property type="evidence" value="ECO:0007669"/>
    <property type="project" value="UniProtKB-KW"/>
</dbReference>
<dbReference type="STRING" id="1052260.SAMN05660199_00403"/>
<gene>
    <name evidence="7" type="ORF">SAMN05660199_00403</name>
</gene>
<dbReference type="PANTHER" id="PTHR43133">
    <property type="entry name" value="RNA POLYMERASE ECF-TYPE SIGMA FACTO"/>
    <property type="match status" value="1"/>
</dbReference>
<keyword evidence="4" id="KW-0238">DNA-binding</keyword>